<name>A0ACA9SFD3_9GLOM</name>
<gene>
    <name evidence="1" type="ORF">RPERSI_LOCUS29906</name>
</gene>
<evidence type="ECO:0000313" key="2">
    <source>
        <dbReference type="Proteomes" id="UP000789920"/>
    </source>
</evidence>
<evidence type="ECO:0000313" key="1">
    <source>
        <dbReference type="EMBL" id="CAG8836364.1"/>
    </source>
</evidence>
<organism evidence="1 2">
    <name type="scientific">Racocetra persica</name>
    <dbReference type="NCBI Taxonomy" id="160502"/>
    <lineage>
        <taxon>Eukaryota</taxon>
        <taxon>Fungi</taxon>
        <taxon>Fungi incertae sedis</taxon>
        <taxon>Mucoromycota</taxon>
        <taxon>Glomeromycotina</taxon>
        <taxon>Glomeromycetes</taxon>
        <taxon>Diversisporales</taxon>
        <taxon>Gigasporaceae</taxon>
        <taxon>Racocetra</taxon>
    </lineage>
</organism>
<sequence length="109" mass="12460">TLKDHTLREISNICEISNITPIPDMTTAFLNDVSDDFKKLYETKEGHDAIIVAGQEPNVKEFQVHSLILRTRSSYFRCAFSANWAEKNEDGHLVLKKPNINVLVFEIIL</sequence>
<accession>A0ACA9SFD3</accession>
<dbReference type="Proteomes" id="UP000789920">
    <property type="component" value="Unassembled WGS sequence"/>
</dbReference>
<reference evidence="1" key="1">
    <citation type="submission" date="2021-06" db="EMBL/GenBank/DDBJ databases">
        <authorList>
            <person name="Kallberg Y."/>
            <person name="Tangrot J."/>
            <person name="Rosling A."/>
        </authorList>
    </citation>
    <scope>NUCLEOTIDE SEQUENCE</scope>
    <source>
        <strain evidence="1">MA461A</strain>
    </source>
</reference>
<proteinExistence type="predicted"/>
<comment type="caution">
    <text evidence="1">The sequence shown here is derived from an EMBL/GenBank/DDBJ whole genome shotgun (WGS) entry which is preliminary data.</text>
</comment>
<protein>
    <submittedName>
        <fullName evidence="1">346_t:CDS:1</fullName>
    </submittedName>
</protein>
<keyword evidence="2" id="KW-1185">Reference proteome</keyword>
<feature type="non-terminal residue" evidence="1">
    <location>
        <position position="109"/>
    </location>
</feature>
<dbReference type="EMBL" id="CAJVQC010114514">
    <property type="protein sequence ID" value="CAG8836364.1"/>
    <property type="molecule type" value="Genomic_DNA"/>
</dbReference>
<feature type="non-terminal residue" evidence="1">
    <location>
        <position position="1"/>
    </location>
</feature>